<sequence length="1095" mass="121297">MTVHLPPASVSSEHDTNVYSISDANLAQRYQFIREIGAGNWGCVWLCSPKTDEHRAQVHGDETPRRVAVKLVFREKKPNTAQRVRSLWNEMKIVRALKQEPHPSIIPFHSFIITPSFAIITMEYLPYLIPVEVPEIKAREWFHSLLSAVHFLHTRGVVHNDIKPANILLSTRKIPMFVDFGFAEKYEVGSKRAFMSNLAYGTPEYLSPERARGTVHDTRKSDMWSLGITFFEILIGRTPFEYIEGEKLTTPADLERYWSRTAKGKWVGTWSMSKAAEGLLRRMICPNVDTRCTAAEAILDPYWMEDIDTISLSPKNSLMTMSSPAPGMTPDRVRKMGVKPMSPKENMRPLVAKRSNLSEASDKTKSVTRPPRRVYSHALPTIEGSPISARTAGGRENIPPSPYRSRVAIAKARPSVKRKPVPAFDENMSPFRIKVKDVASQTPTKGTDAHKRRSGVLTDATSRVHNIGTPRRPATSPVGKAEKGRDKVPEKGRQFGSGSYDRVKAFERLKQLERNRFLEEEEDEEAGSDEPPREKAPQEKEKERDQDCVQEVVVPPKPSSQCMTSTSLAAISTVTRVDYNNTPARNFARRDTTPSSFTLMTDFKSTLVDRRVLEEPAEHDSKTILMNSLPVSRHQASPSLLKHGIKASIDKTFGLYKLSIGRMNIRKPVKRTSEDLDASDSHRASWEDYSFITDPKTSIPISRHPLHSDQVVADNKADRLSQWIRSVEQVVKEAKENFASSSITAPPPLTAPPASRSGVARAPRTQRKILAADQIFQEPEARSTSPAEPSGRQTPPPNRGLGTTAEPPLPPKDLSSPRSRRRATISSGPGLAAKIETASIDGTPSRRKEKSKSAGNLSSLVRPISPLSQLQKALETEEESKRNLSELLDRSIFIARPSGSTPPGDNDLVSPGSPRPQAQIRLSSSLNPAKSPAVSTVLRESNSSPILYSRPQSKQESLPDRVPLVKTGIKPRRVSKSQISAPTPVQAPPTLQAPPSASKKTSRLFGSRQGRVSHHQSYSDDLTVSHPAGTRSGAEDFGLLSSMSFSQSASLTKDASKSVSVVRKAFKAIVSGRSAARRQQQQQQHLQPQQRTVPV</sequence>
<evidence type="ECO:0000313" key="3">
    <source>
        <dbReference type="EMBL" id="OCB87755.1"/>
    </source>
</evidence>
<feature type="compositionally biased region" description="Acidic residues" evidence="1">
    <location>
        <begin position="519"/>
        <end position="528"/>
    </location>
</feature>
<dbReference type="EMBL" id="LNZH02000188">
    <property type="protein sequence ID" value="OCB87755.1"/>
    <property type="molecule type" value="Genomic_DNA"/>
</dbReference>
<dbReference type="InterPro" id="IPR011009">
    <property type="entry name" value="Kinase-like_dom_sf"/>
</dbReference>
<dbReference type="GO" id="GO:0010506">
    <property type="term" value="P:regulation of autophagy"/>
    <property type="evidence" value="ECO:0007669"/>
    <property type="project" value="InterPro"/>
</dbReference>
<feature type="region of interest" description="Disordered" evidence="1">
    <location>
        <begin position="515"/>
        <end position="548"/>
    </location>
</feature>
<dbReference type="PROSITE" id="PS00108">
    <property type="entry name" value="PROTEIN_KINASE_ST"/>
    <property type="match status" value="1"/>
</dbReference>
<dbReference type="SUPFAM" id="SSF56112">
    <property type="entry name" value="Protein kinase-like (PK-like)"/>
    <property type="match status" value="1"/>
</dbReference>
<feature type="region of interest" description="Disordered" evidence="1">
    <location>
        <begin position="1073"/>
        <end position="1095"/>
    </location>
</feature>
<comment type="caution">
    <text evidence="3">The sequence shown here is derived from an EMBL/GenBank/DDBJ whole genome shotgun (WGS) entry which is preliminary data.</text>
</comment>
<feature type="compositionally biased region" description="Polar residues" evidence="1">
    <location>
        <begin position="782"/>
        <end position="793"/>
    </location>
</feature>
<dbReference type="GO" id="GO:0005737">
    <property type="term" value="C:cytoplasm"/>
    <property type="evidence" value="ECO:0007669"/>
    <property type="project" value="TreeGrafter"/>
</dbReference>
<dbReference type="PROSITE" id="PS50011">
    <property type="entry name" value="PROTEIN_KINASE_DOM"/>
    <property type="match status" value="1"/>
</dbReference>
<dbReference type="Proteomes" id="UP000757232">
    <property type="component" value="Unassembled WGS sequence"/>
</dbReference>
<dbReference type="GO" id="GO:0004674">
    <property type="term" value="F:protein serine/threonine kinase activity"/>
    <property type="evidence" value="ECO:0007669"/>
    <property type="project" value="InterPro"/>
</dbReference>
<name>A0A9Q5HXN7_SANBA</name>
<feature type="region of interest" description="Disordered" evidence="1">
    <location>
        <begin position="438"/>
        <end position="499"/>
    </location>
</feature>
<keyword evidence="3" id="KW-0418">Kinase</keyword>
<evidence type="ECO:0000256" key="1">
    <source>
        <dbReference type="SAM" id="MobiDB-lite"/>
    </source>
</evidence>
<feature type="compositionally biased region" description="Basic and acidic residues" evidence="1">
    <location>
        <begin position="530"/>
        <end position="547"/>
    </location>
</feature>
<protein>
    <submittedName>
        <fullName evidence="3">Kinase-like protein</fullName>
    </submittedName>
</protein>
<dbReference type="AlphaFoldDB" id="A0A9Q5HXN7"/>
<reference evidence="3" key="1">
    <citation type="submission" date="2016-06" db="EMBL/GenBank/DDBJ databases">
        <title>Draft Genome sequence of the fungus Inonotus baumii.</title>
        <authorList>
            <person name="Zhu H."/>
            <person name="Lin W."/>
        </authorList>
    </citation>
    <scope>NUCLEOTIDE SEQUENCE</scope>
    <source>
        <strain evidence="3">821</strain>
    </source>
</reference>
<dbReference type="InterPro" id="IPR000719">
    <property type="entry name" value="Prot_kinase_dom"/>
</dbReference>
<evidence type="ECO:0000313" key="4">
    <source>
        <dbReference type="Proteomes" id="UP000757232"/>
    </source>
</evidence>
<feature type="region of interest" description="Disordered" evidence="1">
    <location>
        <begin position="895"/>
        <end position="1032"/>
    </location>
</feature>
<dbReference type="Gene3D" id="1.10.510.10">
    <property type="entry name" value="Transferase(Phosphotransferase) domain 1"/>
    <property type="match status" value="1"/>
</dbReference>
<accession>A0A9Q5HXN7</accession>
<proteinExistence type="predicted"/>
<organism evidence="3 4">
    <name type="scientific">Sanghuangporus baumii</name>
    <name type="common">Phellinus baumii</name>
    <dbReference type="NCBI Taxonomy" id="108892"/>
    <lineage>
        <taxon>Eukaryota</taxon>
        <taxon>Fungi</taxon>
        <taxon>Dikarya</taxon>
        <taxon>Basidiomycota</taxon>
        <taxon>Agaricomycotina</taxon>
        <taxon>Agaricomycetes</taxon>
        <taxon>Hymenochaetales</taxon>
        <taxon>Hymenochaetaceae</taxon>
        <taxon>Sanghuangporus</taxon>
    </lineage>
</organism>
<feature type="compositionally biased region" description="Polar residues" evidence="1">
    <location>
        <begin position="938"/>
        <end position="956"/>
    </location>
</feature>
<dbReference type="PANTHER" id="PTHR24348:SF68">
    <property type="entry name" value="SERINE_THREONINE-PROTEIN KINASE ATG1C"/>
    <property type="match status" value="1"/>
</dbReference>
<feature type="region of interest" description="Disordered" evidence="1">
    <location>
        <begin position="738"/>
        <end position="860"/>
    </location>
</feature>
<dbReference type="CDD" id="cd14014">
    <property type="entry name" value="STKc_PknB_like"/>
    <property type="match status" value="1"/>
</dbReference>
<dbReference type="SMART" id="SM00220">
    <property type="entry name" value="S_TKc"/>
    <property type="match status" value="1"/>
</dbReference>
<dbReference type="InterPro" id="IPR008271">
    <property type="entry name" value="Ser/Thr_kinase_AS"/>
</dbReference>
<dbReference type="InterPro" id="IPR045269">
    <property type="entry name" value="Atg1-like"/>
</dbReference>
<feature type="domain" description="Protein kinase" evidence="2">
    <location>
        <begin position="30"/>
        <end position="303"/>
    </location>
</feature>
<gene>
    <name evidence="3" type="ORF">A7U60_g5077</name>
</gene>
<dbReference type="PANTHER" id="PTHR24348">
    <property type="entry name" value="SERINE/THREONINE-PROTEIN KINASE UNC-51-RELATED"/>
    <property type="match status" value="1"/>
</dbReference>
<keyword evidence="3" id="KW-0808">Transferase</keyword>
<dbReference type="Pfam" id="PF00069">
    <property type="entry name" value="Pkinase"/>
    <property type="match status" value="1"/>
</dbReference>
<feature type="compositionally biased region" description="Basic and acidic residues" evidence="1">
    <location>
        <begin position="480"/>
        <end position="493"/>
    </location>
</feature>
<evidence type="ECO:0000259" key="2">
    <source>
        <dbReference type="PROSITE" id="PS50011"/>
    </source>
</evidence>
<dbReference type="GO" id="GO:0005524">
    <property type="term" value="F:ATP binding"/>
    <property type="evidence" value="ECO:0007669"/>
    <property type="project" value="InterPro"/>
</dbReference>
<keyword evidence="4" id="KW-1185">Reference proteome</keyword>
<dbReference type="OrthoDB" id="68483at2759"/>
<feature type="compositionally biased region" description="Low complexity" evidence="1">
    <location>
        <begin position="1077"/>
        <end position="1095"/>
    </location>
</feature>